<feature type="domain" description="4Fe-4S ferredoxin-type" evidence="7">
    <location>
        <begin position="677"/>
        <end position="708"/>
    </location>
</feature>
<keyword evidence="6" id="KW-1133">Transmembrane helix</keyword>
<evidence type="ECO:0000256" key="6">
    <source>
        <dbReference type="SAM" id="Phobius"/>
    </source>
</evidence>
<dbReference type="InterPro" id="IPR017900">
    <property type="entry name" value="4Fe4S_Fe_S_CS"/>
</dbReference>
<feature type="domain" description="4Fe-4S ferredoxin-type" evidence="7">
    <location>
        <begin position="709"/>
        <end position="737"/>
    </location>
</feature>
<evidence type="ECO:0000259" key="7">
    <source>
        <dbReference type="PROSITE" id="PS51379"/>
    </source>
</evidence>
<organism evidence="8 9">
    <name type="scientific">Puniceicoccus vermicola</name>
    <dbReference type="NCBI Taxonomy" id="388746"/>
    <lineage>
        <taxon>Bacteria</taxon>
        <taxon>Pseudomonadati</taxon>
        <taxon>Verrucomicrobiota</taxon>
        <taxon>Opitutia</taxon>
        <taxon>Puniceicoccales</taxon>
        <taxon>Puniceicoccaceae</taxon>
        <taxon>Puniceicoccus</taxon>
    </lineage>
</organism>
<dbReference type="PRINTS" id="PR00368">
    <property type="entry name" value="FADPNR"/>
</dbReference>
<keyword evidence="5" id="KW-0411">Iron-sulfur</keyword>
<dbReference type="EMBL" id="JACHVA010000127">
    <property type="protein sequence ID" value="MBC2603592.1"/>
    <property type="molecule type" value="Genomic_DNA"/>
</dbReference>
<feature type="transmembrane region" description="Helical" evidence="6">
    <location>
        <begin position="586"/>
        <end position="611"/>
    </location>
</feature>
<evidence type="ECO:0000256" key="5">
    <source>
        <dbReference type="ARBA" id="ARBA00023014"/>
    </source>
</evidence>
<dbReference type="SUPFAM" id="SSF54862">
    <property type="entry name" value="4Fe-4S ferredoxins"/>
    <property type="match status" value="1"/>
</dbReference>
<name>A0A7X1E7D0_9BACT</name>
<keyword evidence="4" id="KW-0408">Iron</keyword>
<dbReference type="Pfam" id="PF13237">
    <property type="entry name" value="Fer4_10"/>
    <property type="match status" value="1"/>
</dbReference>
<keyword evidence="6" id="KW-0472">Membrane</keyword>
<feature type="transmembrane region" description="Helical" evidence="6">
    <location>
        <begin position="528"/>
        <end position="547"/>
    </location>
</feature>
<sequence>MNFLKRYANWLHLQWPAGKVEKLPLAGEDGETNVEGIRVVGDLTGIPLLKFSADTGAKAVRAFLEESRFEPSRDPEDKILDVAIIGGGVSGIAAAREARQKKLHFAVFESKESFSTIRNFPKGKPIFTYPTDMEPTGGMHFRSEVKEDLVEELEAQQQDAQIEPVSAKIESITRQGDHLFLNKDEGEPVVARAVVVAIGRSGNHRKLEIPGEEKDKVFNRLHDPKEFTGQKVLIVGGGDSAAEAAIALVEAGVEVTLSYRKAELTRPKPENVEKIKSLSSSSDEKLALKLETEPTAIHDDAVVLRSRQSDQEETIENDVVFALIGREPPLEFFRRSKLKVLGDRSLSFWLGMGAFVLFCFWLYHWKGGKPVPFYGYLPNWLSPNPGALSNWLQNLSGTIGSWFRDPATLLGTVSRSASTPSFYYTLAYSAVVVIFGIRRIRYRKTPYITVQTYTLMAVQVLPLFILPEIILPWLGHNGAYDSGLGKWFADTFFPSVNYDPNGREYWRAYGFILAWPLMAWNWFTAQPLWGWLIVGSIQTFVILPLIIRRWGKGAYCGWICSCGALAETLGDRHRHKMPHGPKWNRLNLLGQGILAFAILLMIVRIVGWIAGPDSLASWIFTEGASKLPLLNYGWFVDLFLAGVLGYGLYFWFSGRMWCRFACPLAALMHIYARFSRFRIFAEKKKCISCNVCTSVCHQGIDIMNFANKGLPMEDPECVRCSACVQSCPTGVLSFGRYDKEMRPVYDLLNASPVQKNENDKS</sequence>
<accession>A0A7X1E7D0</accession>
<dbReference type="Pfam" id="PF12801">
    <property type="entry name" value="Fer4_5"/>
    <property type="match status" value="2"/>
</dbReference>
<dbReference type="InterPro" id="IPR050097">
    <property type="entry name" value="Ferredoxin-NADP_redctase_2"/>
</dbReference>
<keyword evidence="1" id="KW-0285">Flavoprotein</keyword>
<keyword evidence="3" id="KW-0560">Oxidoreductase</keyword>
<evidence type="ECO:0000256" key="4">
    <source>
        <dbReference type="ARBA" id="ARBA00023004"/>
    </source>
</evidence>
<dbReference type="Gene3D" id="3.30.70.20">
    <property type="match status" value="1"/>
</dbReference>
<dbReference type="Proteomes" id="UP000525652">
    <property type="component" value="Unassembled WGS sequence"/>
</dbReference>
<evidence type="ECO:0000313" key="8">
    <source>
        <dbReference type="EMBL" id="MBC2603592.1"/>
    </source>
</evidence>
<protein>
    <submittedName>
        <fullName evidence="8">NAD(P)-binding domain-containing protein</fullName>
    </submittedName>
</protein>
<dbReference type="Pfam" id="PF13738">
    <property type="entry name" value="Pyr_redox_3"/>
    <property type="match status" value="1"/>
</dbReference>
<reference evidence="8 9" key="1">
    <citation type="submission" date="2020-07" db="EMBL/GenBank/DDBJ databases">
        <authorList>
            <person name="Feng X."/>
        </authorList>
    </citation>
    <scope>NUCLEOTIDE SEQUENCE [LARGE SCALE GENOMIC DNA]</scope>
    <source>
        <strain evidence="8 9">JCM14086</strain>
    </source>
</reference>
<keyword evidence="9" id="KW-1185">Reference proteome</keyword>
<dbReference type="Gene3D" id="3.50.50.60">
    <property type="entry name" value="FAD/NAD(P)-binding domain"/>
    <property type="match status" value="2"/>
</dbReference>
<dbReference type="PROSITE" id="PS00198">
    <property type="entry name" value="4FE4S_FER_1"/>
    <property type="match status" value="1"/>
</dbReference>
<gene>
    <name evidence="8" type="ORF">H5P30_17560</name>
</gene>
<dbReference type="RefSeq" id="WP_185694215.1">
    <property type="nucleotide sequence ID" value="NZ_JACHVA010000127.1"/>
</dbReference>
<comment type="caution">
    <text evidence="8">The sequence shown here is derived from an EMBL/GenBank/DDBJ whole genome shotgun (WGS) entry which is preliminary data.</text>
</comment>
<evidence type="ECO:0000256" key="1">
    <source>
        <dbReference type="ARBA" id="ARBA00022630"/>
    </source>
</evidence>
<evidence type="ECO:0000256" key="3">
    <source>
        <dbReference type="ARBA" id="ARBA00023002"/>
    </source>
</evidence>
<feature type="transmembrane region" description="Helical" evidence="6">
    <location>
        <begin position="452"/>
        <end position="474"/>
    </location>
</feature>
<dbReference type="AlphaFoldDB" id="A0A7X1E7D0"/>
<keyword evidence="6" id="KW-0812">Transmembrane</keyword>
<keyword evidence="2" id="KW-0479">Metal-binding</keyword>
<dbReference type="InterPro" id="IPR017896">
    <property type="entry name" value="4Fe4S_Fe-S-bd"/>
</dbReference>
<feature type="transmembrane region" description="Helical" evidence="6">
    <location>
        <begin position="631"/>
        <end position="652"/>
    </location>
</feature>
<dbReference type="GO" id="GO:0046872">
    <property type="term" value="F:metal ion binding"/>
    <property type="evidence" value="ECO:0007669"/>
    <property type="project" value="UniProtKB-KW"/>
</dbReference>
<dbReference type="InterPro" id="IPR036188">
    <property type="entry name" value="FAD/NAD-bd_sf"/>
</dbReference>
<feature type="transmembrane region" description="Helical" evidence="6">
    <location>
        <begin position="422"/>
        <end position="440"/>
    </location>
</feature>
<dbReference type="PRINTS" id="PR00469">
    <property type="entry name" value="PNDRDTASEII"/>
</dbReference>
<dbReference type="GO" id="GO:0051536">
    <property type="term" value="F:iron-sulfur cluster binding"/>
    <property type="evidence" value="ECO:0007669"/>
    <property type="project" value="UniProtKB-KW"/>
</dbReference>
<dbReference type="SUPFAM" id="SSF51905">
    <property type="entry name" value="FAD/NAD(P)-binding domain"/>
    <property type="match status" value="1"/>
</dbReference>
<dbReference type="PROSITE" id="PS51379">
    <property type="entry name" value="4FE4S_FER_2"/>
    <property type="match status" value="2"/>
</dbReference>
<proteinExistence type="predicted"/>
<evidence type="ECO:0000256" key="2">
    <source>
        <dbReference type="ARBA" id="ARBA00022723"/>
    </source>
</evidence>
<evidence type="ECO:0000313" key="9">
    <source>
        <dbReference type="Proteomes" id="UP000525652"/>
    </source>
</evidence>
<feature type="transmembrane region" description="Helical" evidence="6">
    <location>
        <begin position="346"/>
        <end position="364"/>
    </location>
</feature>
<dbReference type="GO" id="GO:0016491">
    <property type="term" value="F:oxidoreductase activity"/>
    <property type="evidence" value="ECO:0007669"/>
    <property type="project" value="UniProtKB-KW"/>
</dbReference>
<dbReference type="PANTHER" id="PTHR48105">
    <property type="entry name" value="THIOREDOXIN REDUCTASE 1-RELATED-RELATED"/>
    <property type="match status" value="1"/>
</dbReference>